<comment type="subcellular location">
    <subcellularLocation>
        <location evidence="1">Host cell</location>
    </subcellularLocation>
    <subcellularLocation>
        <location evidence="2">Secreted</location>
    </subcellularLocation>
</comment>
<proteinExistence type="inferred from homology"/>
<evidence type="ECO:0000256" key="1">
    <source>
        <dbReference type="ARBA" id="ARBA00004340"/>
    </source>
</evidence>
<dbReference type="GO" id="GO:0005576">
    <property type="term" value="C:extracellular region"/>
    <property type="evidence" value="ECO:0007669"/>
    <property type="project" value="UniProtKB-SubCell"/>
</dbReference>
<dbReference type="EMBL" id="NCKW01016037">
    <property type="protein sequence ID" value="POM61384.1"/>
    <property type="molecule type" value="Genomic_DNA"/>
</dbReference>
<keyword evidence="9" id="KW-1185">Reference proteome</keyword>
<organism evidence="8 9">
    <name type="scientific">Phytophthora palmivora</name>
    <dbReference type="NCBI Taxonomy" id="4796"/>
    <lineage>
        <taxon>Eukaryota</taxon>
        <taxon>Sar</taxon>
        <taxon>Stramenopiles</taxon>
        <taxon>Oomycota</taxon>
        <taxon>Peronosporomycetes</taxon>
        <taxon>Peronosporales</taxon>
        <taxon>Peronosporaceae</taxon>
        <taxon>Phytophthora</taxon>
    </lineage>
</organism>
<evidence type="ECO:0000256" key="2">
    <source>
        <dbReference type="ARBA" id="ARBA00004613"/>
    </source>
</evidence>
<dbReference type="Pfam" id="PF22748">
    <property type="entry name" value="PexRD54_WY"/>
    <property type="match status" value="1"/>
</dbReference>
<comment type="caution">
    <text evidence="8">The sequence shown here is derived from an EMBL/GenBank/DDBJ whole genome shotgun (WGS) entry which is preliminary data.</text>
</comment>
<accession>A0A2P4X758</accession>
<dbReference type="InterPro" id="IPR054463">
    <property type="entry name" value="PexRD54_WY"/>
</dbReference>
<evidence type="ECO:0000259" key="7">
    <source>
        <dbReference type="Pfam" id="PF22748"/>
    </source>
</evidence>
<protein>
    <recommendedName>
        <fullName evidence="7">RxLR effector PexRD54 WY domain-containing protein</fullName>
    </recommendedName>
</protein>
<evidence type="ECO:0000256" key="6">
    <source>
        <dbReference type="ARBA" id="ARBA00023026"/>
    </source>
</evidence>
<evidence type="ECO:0000256" key="3">
    <source>
        <dbReference type="ARBA" id="ARBA00010400"/>
    </source>
</evidence>
<comment type="similarity">
    <text evidence="3">Belongs to the RxLR effector family.</text>
</comment>
<dbReference type="GO" id="GO:0043657">
    <property type="term" value="C:host cell"/>
    <property type="evidence" value="ECO:0007669"/>
    <property type="project" value="UniProtKB-SubCell"/>
</dbReference>
<feature type="domain" description="RxLR effector PexRD54 WY" evidence="7">
    <location>
        <begin position="268"/>
        <end position="305"/>
    </location>
</feature>
<evidence type="ECO:0000313" key="9">
    <source>
        <dbReference type="Proteomes" id="UP000237271"/>
    </source>
</evidence>
<evidence type="ECO:0000256" key="5">
    <source>
        <dbReference type="ARBA" id="ARBA00022729"/>
    </source>
</evidence>
<dbReference type="OrthoDB" id="126206at2759"/>
<keyword evidence="4" id="KW-0964">Secreted</keyword>
<evidence type="ECO:0000313" key="8">
    <source>
        <dbReference type="EMBL" id="POM61384.1"/>
    </source>
</evidence>
<gene>
    <name evidence="8" type="ORF">PHPALM_29608</name>
</gene>
<keyword evidence="6" id="KW-0843">Virulence</keyword>
<evidence type="ECO:0000256" key="4">
    <source>
        <dbReference type="ARBA" id="ARBA00022525"/>
    </source>
</evidence>
<keyword evidence="5" id="KW-0732">Signal</keyword>
<reference evidence="8 9" key="1">
    <citation type="journal article" date="2017" name="Genome Biol. Evol.">
        <title>Phytophthora megakarya and P. palmivora, closely related causal agents of cacao black pod rot, underwent increases in genome sizes and gene numbers by different mechanisms.</title>
        <authorList>
            <person name="Ali S.S."/>
            <person name="Shao J."/>
            <person name="Lary D.J."/>
            <person name="Kronmiller B."/>
            <person name="Shen D."/>
            <person name="Strem M.D."/>
            <person name="Amoako-Attah I."/>
            <person name="Akrofi A.Y."/>
            <person name="Begoude B.A."/>
            <person name="Ten Hoopen G.M."/>
            <person name="Coulibaly K."/>
            <person name="Kebe B.I."/>
            <person name="Melnick R.L."/>
            <person name="Guiltinan M.J."/>
            <person name="Tyler B.M."/>
            <person name="Meinhardt L.W."/>
            <person name="Bailey B.A."/>
        </authorList>
    </citation>
    <scope>NUCLEOTIDE SEQUENCE [LARGE SCALE GENOMIC DNA]</scope>
    <source>
        <strain evidence="9">sbr112.9</strain>
    </source>
</reference>
<dbReference type="AlphaFoldDB" id="A0A2P4X758"/>
<dbReference type="Proteomes" id="UP000237271">
    <property type="component" value="Unassembled WGS sequence"/>
</dbReference>
<name>A0A2P4X758_9STRA</name>
<sequence>MFSTLTKYLRDGVLLKMTEDAKWYERTKGVAIKLESEWLQAGLNSRTTPDTALINLGLPVTLLESPLLNVWVKYMDAFNVRYPDKKTTMIEAFIRNRSTTSSSYYNLSNTFRDKPLFNTWISYMNFFITENPDKKAKVFSALEARFSDRPLNTILNAASNFPSMESTAIKIQTSKIQGYVASNKSPYDVFKLLGIDDVGDHVLGTSVFQSWLRYVKDFNKRNPMHKESWYEPLRVGYDWFGVERIIEQALQNPRTVNISKMVENARLQDWLNWKHSPEKAFHFLHLEKAGEQTLASPKFKTWSKYLNDFNKRYPDQKTTMLNGLRANYIDRLLLPMLKAAKNDPSTEKLASNLQNALINKWLVDKKKPEDLYRMLDGVETSDELIERYIKKLTALSRHS</sequence>